<dbReference type="EMBL" id="BAABHF010000019">
    <property type="protein sequence ID" value="GAA4494777.1"/>
    <property type="molecule type" value="Genomic_DNA"/>
</dbReference>
<comment type="caution">
    <text evidence="1">The sequence shown here is derived from an EMBL/GenBank/DDBJ whole genome shotgun (WGS) entry which is preliminary data.</text>
</comment>
<evidence type="ECO:0000313" key="2">
    <source>
        <dbReference type="Proteomes" id="UP001500503"/>
    </source>
</evidence>
<gene>
    <name evidence="1" type="ORF">GCM10023191_034500</name>
</gene>
<protein>
    <submittedName>
        <fullName evidence="1">Uncharacterized protein</fullName>
    </submittedName>
</protein>
<organism evidence="1 2">
    <name type="scientific">Actinoallomurus oryzae</name>
    <dbReference type="NCBI Taxonomy" id="502180"/>
    <lineage>
        <taxon>Bacteria</taxon>
        <taxon>Bacillati</taxon>
        <taxon>Actinomycetota</taxon>
        <taxon>Actinomycetes</taxon>
        <taxon>Streptosporangiales</taxon>
        <taxon>Thermomonosporaceae</taxon>
        <taxon>Actinoallomurus</taxon>
    </lineage>
</organism>
<reference evidence="2" key="1">
    <citation type="journal article" date="2019" name="Int. J. Syst. Evol. Microbiol.">
        <title>The Global Catalogue of Microorganisms (GCM) 10K type strain sequencing project: providing services to taxonomists for standard genome sequencing and annotation.</title>
        <authorList>
            <consortium name="The Broad Institute Genomics Platform"/>
            <consortium name="The Broad Institute Genome Sequencing Center for Infectious Disease"/>
            <person name="Wu L."/>
            <person name="Ma J."/>
        </authorList>
    </citation>
    <scope>NUCLEOTIDE SEQUENCE [LARGE SCALE GENOMIC DNA]</scope>
    <source>
        <strain evidence="2">JCM 17933</strain>
    </source>
</reference>
<accession>A0ABP8PYT2</accession>
<sequence length="112" mass="12900">MLLVKGRGGLVRLRDWAGPAVDPRDSEDRPARCRCMHGEFHVLLVDELRPRVWFELEDLPKPGVAPIFLFRKIPLATRIRLPVVPLAEIQTDDTYALRVLERLGRRPPTLTR</sequence>
<proteinExistence type="predicted"/>
<name>A0ABP8PYT2_9ACTN</name>
<evidence type="ECO:0000313" key="1">
    <source>
        <dbReference type="EMBL" id="GAA4494777.1"/>
    </source>
</evidence>
<dbReference type="Proteomes" id="UP001500503">
    <property type="component" value="Unassembled WGS sequence"/>
</dbReference>
<keyword evidence="2" id="KW-1185">Reference proteome</keyword>